<evidence type="ECO:0000313" key="3">
    <source>
        <dbReference type="Proteomes" id="UP001162972"/>
    </source>
</evidence>
<organism evidence="2 3">
    <name type="scientific">Salix udensis</name>
    <dbReference type="NCBI Taxonomy" id="889485"/>
    <lineage>
        <taxon>Eukaryota</taxon>
        <taxon>Viridiplantae</taxon>
        <taxon>Streptophyta</taxon>
        <taxon>Embryophyta</taxon>
        <taxon>Tracheophyta</taxon>
        <taxon>Spermatophyta</taxon>
        <taxon>Magnoliopsida</taxon>
        <taxon>eudicotyledons</taxon>
        <taxon>Gunneridae</taxon>
        <taxon>Pentapetalae</taxon>
        <taxon>rosids</taxon>
        <taxon>fabids</taxon>
        <taxon>Malpighiales</taxon>
        <taxon>Salicaceae</taxon>
        <taxon>Saliceae</taxon>
        <taxon>Salix</taxon>
    </lineage>
</organism>
<evidence type="ECO:0000259" key="1">
    <source>
        <dbReference type="Pfam" id="PF11926"/>
    </source>
</evidence>
<dbReference type="Proteomes" id="UP001162972">
    <property type="component" value="Chromosome 10"/>
</dbReference>
<reference evidence="2 3" key="1">
    <citation type="journal article" date="2023" name="Int. J. Mol. Sci.">
        <title>De Novo Assembly and Annotation of 11 Diverse Shrub Willow (Salix) Genomes Reveals Novel Gene Organization in Sex-Linked Regions.</title>
        <authorList>
            <person name="Hyden B."/>
            <person name="Feng K."/>
            <person name="Yates T.B."/>
            <person name="Jawdy S."/>
            <person name="Cereghino C."/>
            <person name="Smart L.B."/>
            <person name="Muchero W."/>
        </authorList>
    </citation>
    <scope>NUCLEOTIDE SEQUENCE [LARGE SCALE GENOMIC DNA]</scope>
    <source>
        <tissue evidence="2">Shoot tip</tissue>
    </source>
</reference>
<comment type="caution">
    <text evidence="2">The sequence shown here is derived from an EMBL/GenBank/DDBJ whole genome shotgun (WGS) entry which is preliminary data.</text>
</comment>
<protein>
    <recommendedName>
        <fullName evidence="1">DUF3444 domain-containing protein</fullName>
    </recommendedName>
</protein>
<name>A0AAD6PIE3_9ROSI</name>
<dbReference type="Pfam" id="PF11926">
    <property type="entry name" value="DUF3444"/>
    <property type="match status" value="1"/>
</dbReference>
<dbReference type="PANTHER" id="PTHR47374:SF6">
    <property type="entry name" value="ENDOSOME ANTIGEN-LIKE PROTEIN, PUTATIVE (DUF3444)-RELATED"/>
    <property type="match status" value="1"/>
</dbReference>
<dbReference type="AlphaFoldDB" id="A0AAD6PIE3"/>
<accession>A0AAD6PIE3</accession>
<dbReference type="PANTHER" id="PTHR47374">
    <property type="entry name" value="ENDOSOME ANTIGEN-LIKE PROTEIN, PUTATIVE (DUF3444)-RELATED"/>
    <property type="match status" value="1"/>
</dbReference>
<proteinExistence type="predicted"/>
<feature type="domain" description="DUF3444" evidence="1">
    <location>
        <begin position="1"/>
        <end position="131"/>
    </location>
</feature>
<dbReference type="EMBL" id="JAPFFJ010000003">
    <property type="protein sequence ID" value="KAJ6430931.1"/>
    <property type="molecule type" value="Genomic_DNA"/>
</dbReference>
<evidence type="ECO:0000313" key="2">
    <source>
        <dbReference type="EMBL" id="KAJ6430931.1"/>
    </source>
</evidence>
<gene>
    <name evidence="2" type="ORF">OIU84_018439</name>
</gene>
<sequence length="155" mass="17738">MPTCCGRFKAKTGKLKCYSSTSSFSHRLAVEFDGKRNEYTVLPRKGEIWALYKNWSPKIKHSDLENCEYDVVEVLDQNDLQIKVSLLERVSGFNSVFKTKLTGLTALTQELLCTELIRFSHQIPTCQLTEERGGSLRGFWELDPAALPIHYFDLT</sequence>
<keyword evidence="3" id="KW-1185">Reference proteome</keyword>
<dbReference type="InterPro" id="IPR024593">
    <property type="entry name" value="DUF3444"/>
</dbReference>